<evidence type="ECO:0000256" key="1">
    <source>
        <dbReference type="SAM" id="SignalP"/>
    </source>
</evidence>
<keyword evidence="1" id="KW-0732">Signal</keyword>
<comment type="caution">
    <text evidence="2">The sequence shown here is derived from an EMBL/GenBank/DDBJ whole genome shotgun (WGS) entry which is preliminary data.</text>
</comment>
<organism evidence="2 3">
    <name type="scientific">Sordaria brevicollis</name>
    <dbReference type="NCBI Taxonomy" id="83679"/>
    <lineage>
        <taxon>Eukaryota</taxon>
        <taxon>Fungi</taxon>
        <taxon>Dikarya</taxon>
        <taxon>Ascomycota</taxon>
        <taxon>Pezizomycotina</taxon>
        <taxon>Sordariomycetes</taxon>
        <taxon>Sordariomycetidae</taxon>
        <taxon>Sordariales</taxon>
        <taxon>Sordariaceae</taxon>
        <taxon>Sordaria</taxon>
    </lineage>
</organism>
<gene>
    <name evidence="2" type="ORF">B0T20DRAFT_151827</name>
</gene>
<reference evidence="2" key="2">
    <citation type="submission" date="2023-07" db="EMBL/GenBank/DDBJ databases">
        <authorList>
            <consortium name="Lawrence Berkeley National Laboratory"/>
            <person name="Haridas S."/>
            <person name="Hensen N."/>
            <person name="Bonometti L."/>
            <person name="Westerberg I."/>
            <person name="Brannstrom I.O."/>
            <person name="Guillou S."/>
            <person name="Cros-Aarteil S."/>
            <person name="Calhoun S."/>
            <person name="Kuo A."/>
            <person name="Mondo S."/>
            <person name="Pangilinan J."/>
            <person name="Riley R."/>
            <person name="LaButti K."/>
            <person name="Andreopoulos B."/>
            <person name="Lipzen A."/>
            <person name="Chen C."/>
            <person name="Yanf M."/>
            <person name="Daum C."/>
            <person name="Ng V."/>
            <person name="Clum A."/>
            <person name="Steindorff A."/>
            <person name="Ohm R."/>
            <person name="Martin F."/>
            <person name="Silar P."/>
            <person name="Natvig D."/>
            <person name="Lalanne C."/>
            <person name="Gautier V."/>
            <person name="Ament-velasquez S.L."/>
            <person name="Kruys A."/>
            <person name="Hutchinson M.I."/>
            <person name="Powell A.J."/>
            <person name="Barry K."/>
            <person name="Miller A.N."/>
            <person name="Grigoriev I.V."/>
            <person name="Debuchy R."/>
            <person name="Gladieux P."/>
            <person name="Thoren M.H."/>
            <person name="Johannesson H."/>
        </authorList>
    </citation>
    <scope>NUCLEOTIDE SEQUENCE</scope>
    <source>
        <strain evidence="2">FGSC 1904</strain>
    </source>
</reference>
<reference evidence="2" key="1">
    <citation type="journal article" date="2023" name="Mol. Phylogenet. Evol.">
        <title>Genome-scale phylogeny and comparative genomics of the fungal order Sordariales.</title>
        <authorList>
            <person name="Hensen N."/>
            <person name="Bonometti L."/>
            <person name="Westerberg I."/>
            <person name="Brannstrom I.O."/>
            <person name="Guillou S."/>
            <person name="Cros-Aarteil S."/>
            <person name="Calhoun S."/>
            <person name="Haridas S."/>
            <person name="Kuo A."/>
            <person name="Mondo S."/>
            <person name="Pangilinan J."/>
            <person name="Riley R."/>
            <person name="LaButti K."/>
            <person name="Andreopoulos B."/>
            <person name="Lipzen A."/>
            <person name="Chen C."/>
            <person name="Yan M."/>
            <person name="Daum C."/>
            <person name="Ng V."/>
            <person name="Clum A."/>
            <person name="Steindorff A."/>
            <person name="Ohm R.A."/>
            <person name="Martin F."/>
            <person name="Silar P."/>
            <person name="Natvig D.O."/>
            <person name="Lalanne C."/>
            <person name="Gautier V."/>
            <person name="Ament-Velasquez S.L."/>
            <person name="Kruys A."/>
            <person name="Hutchinson M.I."/>
            <person name="Powell A.J."/>
            <person name="Barry K."/>
            <person name="Miller A.N."/>
            <person name="Grigoriev I.V."/>
            <person name="Debuchy R."/>
            <person name="Gladieux P."/>
            <person name="Hiltunen Thoren M."/>
            <person name="Johannesson H."/>
        </authorList>
    </citation>
    <scope>NUCLEOTIDE SEQUENCE</scope>
    <source>
        <strain evidence="2">FGSC 1904</strain>
    </source>
</reference>
<evidence type="ECO:0000313" key="3">
    <source>
        <dbReference type="Proteomes" id="UP001281003"/>
    </source>
</evidence>
<feature type="signal peptide" evidence="1">
    <location>
        <begin position="1"/>
        <end position="18"/>
    </location>
</feature>
<proteinExistence type="predicted"/>
<feature type="chain" id="PRO_5042282579" evidence="1">
    <location>
        <begin position="19"/>
        <end position="137"/>
    </location>
</feature>
<protein>
    <submittedName>
        <fullName evidence="2">Uncharacterized protein</fullName>
    </submittedName>
</protein>
<sequence>MQLIFVLTALAAFKVAAALPSSVKESNDLVAREGLMGSMLCVGYHSSGLCQFLKISTAGYCIKLDNSLAGAVSSMDPFDGGWCTFYMSEDCTDNTGCGHYDASSPISDLTTVSPTNPNTKCEGNMDKKIRSFTCNPL</sequence>
<dbReference type="EMBL" id="JAUTDP010000003">
    <property type="protein sequence ID" value="KAK3400726.1"/>
    <property type="molecule type" value="Genomic_DNA"/>
</dbReference>
<keyword evidence="3" id="KW-1185">Reference proteome</keyword>
<dbReference type="Proteomes" id="UP001281003">
    <property type="component" value="Unassembled WGS sequence"/>
</dbReference>
<dbReference type="AlphaFoldDB" id="A0AAE0PIK7"/>
<accession>A0AAE0PIK7</accession>
<name>A0AAE0PIK7_SORBR</name>
<evidence type="ECO:0000313" key="2">
    <source>
        <dbReference type="EMBL" id="KAK3400726.1"/>
    </source>
</evidence>